<keyword evidence="3" id="KW-1185">Reference proteome</keyword>
<dbReference type="AlphaFoldDB" id="A0A4S8MBJ3"/>
<feature type="region of interest" description="Disordered" evidence="1">
    <location>
        <begin position="105"/>
        <end position="165"/>
    </location>
</feature>
<protein>
    <submittedName>
        <fullName evidence="2">Uncharacterized protein</fullName>
    </submittedName>
</protein>
<sequence>MSLQSLVDSFVGCSPQLIKTISPNGTGKQNFKYYLVLGGAHAGIYLDQSLASAQATATGQKTPKGYKDEEQKGGFPNVTDNITSAPRDPHLAQFLLTQLLSTEAAPFPHNPVPSPSARIGSSSSPNTEERSPTKKAKNLGSYHPRKPTNVVVDNTGSGYASSSSEQESEARVLSNYFVVKFKGGFDLYTSQADALVGFMALHSKGLDPQMRVSNDFTLAQEFMGSI</sequence>
<feature type="compositionally biased region" description="Low complexity" evidence="1">
    <location>
        <begin position="115"/>
        <end position="125"/>
    </location>
</feature>
<gene>
    <name evidence="2" type="ORF">K435DRAFT_855349</name>
</gene>
<accession>A0A4S8MBJ3</accession>
<proteinExistence type="predicted"/>
<dbReference type="Proteomes" id="UP000297245">
    <property type="component" value="Unassembled WGS sequence"/>
</dbReference>
<reference evidence="2 3" key="1">
    <citation type="journal article" date="2019" name="Nat. Ecol. Evol.">
        <title>Megaphylogeny resolves global patterns of mushroom evolution.</title>
        <authorList>
            <person name="Varga T."/>
            <person name="Krizsan K."/>
            <person name="Foldi C."/>
            <person name="Dima B."/>
            <person name="Sanchez-Garcia M."/>
            <person name="Sanchez-Ramirez S."/>
            <person name="Szollosi G.J."/>
            <person name="Szarkandi J.G."/>
            <person name="Papp V."/>
            <person name="Albert L."/>
            <person name="Andreopoulos W."/>
            <person name="Angelini C."/>
            <person name="Antonin V."/>
            <person name="Barry K.W."/>
            <person name="Bougher N.L."/>
            <person name="Buchanan P."/>
            <person name="Buyck B."/>
            <person name="Bense V."/>
            <person name="Catcheside P."/>
            <person name="Chovatia M."/>
            <person name="Cooper J."/>
            <person name="Damon W."/>
            <person name="Desjardin D."/>
            <person name="Finy P."/>
            <person name="Geml J."/>
            <person name="Haridas S."/>
            <person name="Hughes K."/>
            <person name="Justo A."/>
            <person name="Karasinski D."/>
            <person name="Kautmanova I."/>
            <person name="Kiss B."/>
            <person name="Kocsube S."/>
            <person name="Kotiranta H."/>
            <person name="LaButti K.M."/>
            <person name="Lechner B.E."/>
            <person name="Liimatainen K."/>
            <person name="Lipzen A."/>
            <person name="Lukacs Z."/>
            <person name="Mihaltcheva S."/>
            <person name="Morgado L.N."/>
            <person name="Niskanen T."/>
            <person name="Noordeloos M.E."/>
            <person name="Ohm R.A."/>
            <person name="Ortiz-Santana B."/>
            <person name="Ovrebo C."/>
            <person name="Racz N."/>
            <person name="Riley R."/>
            <person name="Savchenko A."/>
            <person name="Shiryaev A."/>
            <person name="Soop K."/>
            <person name="Spirin V."/>
            <person name="Szebenyi C."/>
            <person name="Tomsovsky M."/>
            <person name="Tulloss R.E."/>
            <person name="Uehling J."/>
            <person name="Grigoriev I.V."/>
            <person name="Vagvolgyi C."/>
            <person name="Papp T."/>
            <person name="Martin F.M."/>
            <person name="Miettinen O."/>
            <person name="Hibbett D.S."/>
            <person name="Nagy L.G."/>
        </authorList>
    </citation>
    <scope>NUCLEOTIDE SEQUENCE [LARGE SCALE GENOMIC DNA]</scope>
    <source>
        <strain evidence="2 3">CBS 962.96</strain>
    </source>
</reference>
<dbReference type="EMBL" id="ML179113">
    <property type="protein sequence ID" value="THU99857.1"/>
    <property type="molecule type" value="Genomic_DNA"/>
</dbReference>
<evidence type="ECO:0000313" key="3">
    <source>
        <dbReference type="Proteomes" id="UP000297245"/>
    </source>
</evidence>
<evidence type="ECO:0000313" key="2">
    <source>
        <dbReference type="EMBL" id="THU99857.1"/>
    </source>
</evidence>
<evidence type="ECO:0000256" key="1">
    <source>
        <dbReference type="SAM" id="MobiDB-lite"/>
    </source>
</evidence>
<organism evidence="2 3">
    <name type="scientific">Dendrothele bispora (strain CBS 962.96)</name>
    <dbReference type="NCBI Taxonomy" id="1314807"/>
    <lineage>
        <taxon>Eukaryota</taxon>
        <taxon>Fungi</taxon>
        <taxon>Dikarya</taxon>
        <taxon>Basidiomycota</taxon>
        <taxon>Agaricomycotina</taxon>
        <taxon>Agaricomycetes</taxon>
        <taxon>Agaricomycetidae</taxon>
        <taxon>Agaricales</taxon>
        <taxon>Agaricales incertae sedis</taxon>
        <taxon>Dendrothele</taxon>
    </lineage>
</organism>
<feature type="compositionally biased region" description="Polar residues" evidence="1">
    <location>
        <begin position="151"/>
        <end position="160"/>
    </location>
</feature>
<name>A0A4S8MBJ3_DENBC</name>
<feature type="region of interest" description="Disordered" evidence="1">
    <location>
        <begin position="59"/>
        <end position="86"/>
    </location>
</feature>